<dbReference type="Pfam" id="PF13858">
    <property type="entry name" value="DUF4199"/>
    <property type="match status" value="1"/>
</dbReference>
<protein>
    <submittedName>
        <fullName evidence="2">DUF4199 domain-containing protein</fullName>
    </submittedName>
</protein>
<keyword evidence="3" id="KW-1185">Reference proteome</keyword>
<dbReference type="RefSeq" id="WP_139000554.1">
    <property type="nucleotide sequence ID" value="NZ_BAABAV010000001.1"/>
</dbReference>
<gene>
    <name evidence="2" type="ORF">GCM10022257_16470</name>
</gene>
<comment type="caution">
    <text evidence="2">The sequence shown here is derived from an EMBL/GenBank/DDBJ whole genome shotgun (WGS) entry which is preliminary data.</text>
</comment>
<proteinExistence type="predicted"/>
<keyword evidence="1" id="KW-1133">Transmembrane helix</keyword>
<dbReference type="InterPro" id="IPR025250">
    <property type="entry name" value="DUF4199"/>
</dbReference>
<evidence type="ECO:0000256" key="1">
    <source>
        <dbReference type="SAM" id="Phobius"/>
    </source>
</evidence>
<name>A0ABP8EBQ9_9FLAO</name>
<keyword evidence="1" id="KW-0472">Membrane</keyword>
<feature type="transmembrane region" description="Helical" evidence="1">
    <location>
        <begin position="36"/>
        <end position="57"/>
    </location>
</feature>
<dbReference type="EMBL" id="BAABAV010000001">
    <property type="protein sequence ID" value="GAA4269546.1"/>
    <property type="molecule type" value="Genomic_DNA"/>
</dbReference>
<organism evidence="2 3">
    <name type="scientific">Hyunsoonleella aestuarii</name>
    <dbReference type="NCBI Taxonomy" id="912802"/>
    <lineage>
        <taxon>Bacteria</taxon>
        <taxon>Pseudomonadati</taxon>
        <taxon>Bacteroidota</taxon>
        <taxon>Flavobacteriia</taxon>
        <taxon>Flavobacteriales</taxon>
        <taxon>Flavobacteriaceae</taxon>
    </lineage>
</organism>
<accession>A0ABP8EBQ9</accession>
<reference evidence="3" key="1">
    <citation type="journal article" date="2019" name="Int. J. Syst. Evol. Microbiol.">
        <title>The Global Catalogue of Microorganisms (GCM) 10K type strain sequencing project: providing services to taxonomists for standard genome sequencing and annotation.</title>
        <authorList>
            <consortium name="The Broad Institute Genomics Platform"/>
            <consortium name="The Broad Institute Genome Sequencing Center for Infectious Disease"/>
            <person name="Wu L."/>
            <person name="Ma J."/>
        </authorList>
    </citation>
    <scope>NUCLEOTIDE SEQUENCE [LARGE SCALE GENOMIC DNA]</scope>
    <source>
        <strain evidence="3">JCM 17452</strain>
    </source>
</reference>
<feature type="transmembrane region" description="Helical" evidence="1">
    <location>
        <begin position="12"/>
        <end position="30"/>
    </location>
</feature>
<dbReference type="Proteomes" id="UP001500027">
    <property type="component" value="Unassembled WGS sequence"/>
</dbReference>
<feature type="transmembrane region" description="Helical" evidence="1">
    <location>
        <begin position="151"/>
        <end position="169"/>
    </location>
</feature>
<evidence type="ECO:0000313" key="2">
    <source>
        <dbReference type="EMBL" id="GAA4269546.1"/>
    </source>
</evidence>
<feature type="transmembrane region" description="Helical" evidence="1">
    <location>
        <begin position="77"/>
        <end position="98"/>
    </location>
</feature>
<evidence type="ECO:0000313" key="3">
    <source>
        <dbReference type="Proteomes" id="UP001500027"/>
    </source>
</evidence>
<sequence length="177" mass="19863">MGKSLKSIATNYGLYLGIALSLLTILVYFFNLELFISPLYIMSIMIGTIAFGLISIFKVKQLFSGYINFKDAFKSYFIVAIIGLGISSLVTFILFNFIDAEASEAIKEKTIEKFVEMLKSVNTSDQDISDSMKKIEKENLYSFGNIMQRLVINYLLPITIIGLISAAFIKKTNPDTE</sequence>
<keyword evidence="1" id="KW-0812">Transmembrane</keyword>